<organism evidence="1 2">
    <name type="scientific">Desulfonema magnum</name>
    <dbReference type="NCBI Taxonomy" id="45655"/>
    <lineage>
        <taxon>Bacteria</taxon>
        <taxon>Pseudomonadati</taxon>
        <taxon>Thermodesulfobacteriota</taxon>
        <taxon>Desulfobacteria</taxon>
        <taxon>Desulfobacterales</taxon>
        <taxon>Desulfococcaceae</taxon>
        <taxon>Desulfonema</taxon>
    </lineage>
</organism>
<evidence type="ECO:0000313" key="2">
    <source>
        <dbReference type="Proteomes" id="UP000663722"/>
    </source>
</evidence>
<accession>A0A975GQ68</accession>
<dbReference type="AlphaFoldDB" id="A0A975GQ68"/>
<dbReference type="Proteomes" id="UP000663722">
    <property type="component" value="Chromosome"/>
</dbReference>
<name>A0A975GQ68_9BACT</name>
<reference evidence="1" key="1">
    <citation type="journal article" date="2021" name="Microb. Physiol.">
        <title>Proteogenomic Insights into the Physiology of Marine, Sulfate-Reducing, Filamentous Desulfonema limicola and Desulfonema magnum.</title>
        <authorList>
            <person name="Schnaars V."/>
            <person name="Wohlbrand L."/>
            <person name="Scheve S."/>
            <person name="Hinrichs C."/>
            <person name="Reinhardt R."/>
            <person name="Rabus R."/>
        </authorList>
    </citation>
    <scope>NUCLEOTIDE SEQUENCE</scope>
    <source>
        <strain evidence="1">4be13</strain>
    </source>
</reference>
<dbReference type="EMBL" id="CP061800">
    <property type="protein sequence ID" value="QTA89741.1"/>
    <property type="molecule type" value="Genomic_DNA"/>
</dbReference>
<gene>
    <name evidence="1" type="ORF">dnm_057980</name>
</gene>
<proteinExistence type="predicted"/>
<evidence type="ECO:0000313" key="1">
    <source>
        <dbReference type="EMBL" id="QTA89741.1"/>
    </source>
</evidence>
<protein>
    <submittedName>
        <fullName evidence="1">Uncharacterized protein</fullName>
    </submittedName>
</protein>
<dbReference type="KEGG" id="dmm:dnm_057980"/>
<sequence length="49" mass="6117">MKKRMTYPKIFFYDHGIAVTMKHENRNQHFSFFIYFFKAMQALYVRYNG</sequence>
<keyword evidence="2" id="KW-1185">Reference proteome</keyword>